<dbReference type="InterPro" id="IPR002078">
    <property type="entry name" value="Sigma_54_int"/>
</dbReference>
<dbReference type="CDD" id="cd00009">
    <property type="entry name" value="AAA"/>
    <property type="match status" value="1"/>
</dbReference>
<dbReference type="InterPro" id="IPR009057">
    <property type="entry name" value="Homeodomain-like_sf"/>
</dbReference>
<dbReference type="InterPro" id="IPR027417">
    <property type="entry name" value="P-loop_NTPase"/>
</dbReference>
<dbReference type="SUPFAM" id="SSF52172">
    <property type="entry name" value="CheY-like"/>
    <property type="match status" value="1"/>
</dbReference>
<dbReference type="PROSITE" id="PS00675">
    <property type="entry name" value="SIGMA54_INTERACT_1"/>
    <property type="match status" value="1"/>
</dbReference>
<evidence type="ECO:0000259" key="8">
    <source>
        <dbReference type="PROSITE" id="PS50110"/>
    </source>
</evidence>
<dbReference type="SMART" id="SM00448">
    <property type="entry name" value="REC"/>
    <property type="match status" value="1"/>
</dbReference>
<feature type="domain" description="Response regulatory" evidence="8">
    <location>
        <begin position="6"/>
        <end position="120"/>
    </location>
</feature>
<dbReference type="SUPFAM" id="SSF52540">
    <property type="entry name" value="P-loop containing nucleoside triphosphate hydrolases"/>
    <property type="match status" value="1"/>
</dbReference>
<dbReference type="SUPFAM" id="SSF46689">
    <property type="entry name" value="Homeodomain-like"/>
    <property type="match status" value="1"/>
</dbReference>
<dbReference type="Gene3D" id="3.40.50.2300">
    <property type="match status" value="1"/>
</dbReference>
<dbReference type="InterPro" id="IPR025944">
    <property type="entry name" value="Sigma_54_int_dom_CS"/>
</dbReference>
<dbReference type="InterPro" id="IPR003593">
    <property type="entry name" value="AAA+_ATPase"/>
</dbReference>
<keyword evidence="4" id="KW-0238">DNA-binding</keyword>
<evidence type="ECO:0000259" key="7">
    <source>
        <dbReference type="PROSITE" id="PS50045"/>
    </source>
</evidence>
<dbReference type="RefSeq" id="WP_150033845.1">
    <property type="nucleotide sequence ID" value="NZ_VWSH01000004.1"/>
</dbReference>
<dbReference type="Pfam" id="PF00158">
    <property type="entry name" value="Sigma54_activat"/>
    <property type="match status" value="1"/>
</dbReference>
<accession>A0A5M6CEM0</accession>
<organism evidence="9 10">
    <name type="scientific">Taibaiella lutea</name>
    <dbReference type="NCBI Taxonomy" id="2608001"/>
    <lineage>
        <taxon>Bacteria</taxon>
        <taxon>Pseudomonadati</taxon>
        <taxon>Bacteroidota</taxon>
        <taxon>Chitinophagia</taxon>
        <taxon>Chitinophagales</taxon>
        <taxon>Chitinophagaceae</taxon>
        <taxon>Taibaiella</taxon>
    </lineage>
</organism>
<evidence type="ECO:0000256" key="4">
    <source>
        <dbReference type="ARBA" id="ARBA00023125"/>
    </source>
</evidence>
<keyword evidence="5" id="KW-0804">Transcription</keyword>
<dbReference type="Proteomes" id="UP000323632">
    <property type="component" value="Unassembled WGS sequence"/>
</dbReference>
<feature type="modified residue" description="4-aspartylphosphate" evidence="6">
    <location>
        <position position="56"/>
    </location>
</feature>
<feature type="domain" description="Sigma-54 factor interaction" evidence="7">
    <location>
        <begin position="336"/>
        <end position="565"/>
    </location>
</feature>
<evidence type="ECO:0000256" key="6">
    <source>
        <dbReference type="PROSITE-ProRule" id="PRU00169"/>
    </source>
</evidence>
<evidence type="ECO:0000256" key="2">
    <source>
        <dbReference type="ARBA" id="ARBA00022840"/>
    </source>
</evidence>
<dbReference type="InterPro" id="IPR001789">
    <property type="entry name" value="Sig_transdc_resp-reg_receiver"/>
</dbReference>
<evidence type="ECO:0000256" key="1">
    <source>
        <dbReference type="ARBA" id="ARBA00022741"/>
    </source>
</evidence>
<evidence type="ECO:0000313" key="9">
    <source>
        <dbReference type="EMBL" id="KAA5532342.1"/>
    </source>
</evidence>
<dbReference type="Pfam" id="PF25601">
    <property type="entry name" value="AAA_lid_14"/>
    <property type="match status" value="1"/>
</dbReference>
<evidence type="ECO:0000256" key="3">
    <source>
        <dbReference type="ARBA" id="ARBA00023015"/>
    </source>
</evidence>
<dbReference type="InterPro" id="IPR025943">
    <property type="entry name" value="Sigma_54_int_dom_ATP-bd_2"/>
</dbReference>
<dbReference type="PANTHER" id="PTHR32071:SF57">
    <property type="entry name" value="C4-DICARBOXYLATE TRANSPORT TRANSCRIPTIONAL REGULATORY PROTEIN DCTD"/>
    <property type="match status" value="1"/>
</dbReference>
<dbReference type="InterPro" id="IPR025662">
    <property type="entry name" value="Sigma_54_int_dom_ATP-bd_1"/>
</dbReference>
<dbReference type="InterPro" id="IPR002197">
    <property type="entry name" value="HTH_Fis"/>
</dbReference>
<dbReference type="Pfam" id="PF00072">
    <property type="entry name" value="Response_reg"/>
    <property type="match status" value="1"/>
</dbReference>
<gene>
    <name evidence="9" type="ORF">F0919_16240</name>
</gene>
<dbReference type="Gene3D" id="3.40.50.300">
    <property type="entry name" value="P-loop containing nucleotide triphosphate hydrolases"/>
    <property type="match status" value="1"/>
</dbReference>
<dbReference type="PROSITE" id="PS50110">
    <property type="entry name" value="RESPONSE_REGULATORY"/>
    <property type="match status" value="1"/>
</dbReference>
<dbReference type="GO" id="GO:0000160">
    <property type="term" value="P:phosphorelay signal transduction system"/>
    <property type="evidence" value="ECO:0007669"/>
    <property type="project" value="InterPro"/>
</dbReference>
<evidence type="ECO:0000256" key="5">
    <source>
        <dbReference type="ARBA" id="ARBA00023163"/>
    </source>
</evidence>
<dbReference type="Gene3D" id="1.10.10.60">
    <property type="entry name" value="Homeodomain-like"/>
    <property type="match status" value="1"/>
</dbReference>
<dbReference type="PROSITE" id="PS00688">
    <property type="entry name" value="SIGMA54_INTERACT_3"/>
    <property type="match status" value="1"/>
</dbReference>
<dbReference type="InterPro" id="IPR011006">
    <property type="entry name" value="CheY-like_superfamily"/>
</dbReference>
<dbReference type="PROSITE" id="PS00676">
    <property type="entry name" value="SIGMA54_INTERACT_2"/>
    <property type="match status" value="1"/>
</dbReference>
<proteinExistence type="predicted"/>
<keyword evidence="3" id="KW-0805">Transcription regulation</keyword>
<dbReference type="FunFam" id="3.40.50.300:FF:000006">
    <property type="entry name" value="DNA-binding transcriptional regulator NtrC"/>
    <property type="match status" value="1"/>
</dbReference>
<keyword evidence="6" id="KW-0597">Phosphoprotein</keyword>
<comment type="caution">
    <text evidence="9">The sequence shown here is derived from an EMBL/GenBank/DDBJ whole genome shotgun (WGS) entry which is preliminary data.</text>
</comment>
<dbReference type="Pfam" id="PF02954">
    <property type="entry name" value="HTH_8"/>
    <property type="match status" value="1"/>
</dbReference>
<dbReference type="GO" id="GO:0006355">
    <property type="term" value="P:regulation of DNA-templated transcription"/>
    <property type="evidence" value="ECO:0007669"/>
    <property type="project" value="InterPro"/>
</dbReference>
<dbReference type="AlphaFoldDB" id="A0A5M6CEM0"/>
<dbReference type="GO" id="GO:0043565">
    <property type="term" value="F:sequence-specific DNA binding"/>
    <property type="evidence" value="ECO:0007669"/>
    <property type="project" value="InterPro"/>
</dbReference>
<keyword evidence="10" id="KW-1185">Reference proteome</keyword>
<dbReference type="InterPro" id="IPR058031">
    <property type="entry name" value="AAA_lid_NorR"/>
</dbReference>
<evidence type="ECO:0000313" key="10">
    <source>
        <dbReference type="Proteomes" id="UP000323632"/>
    </source>
</evidence>
<dbReference type="PANTHER" id="PTHR32071">
    <property type="entry name" value="TRANSCRIPTIONAL REGULATORY PROTEIN"/>
    <property type="match status" value="1"/>
</dbReference>
<keyword evidence="2" id="KW-0067">ATP-binding</keyword>
<sequence>MNRKDKILIVEDQFVEANHLRIMLKNAEYEVQSIARSVAEAKKAITVQKPDMVLLDIQLVGKETGIDLAKYLRQENIGFIYLSANSNEEILNAAKETHPLGFLVKPFREKDLLVTLEIAKYHQEHGLESSLRKETFFQKQLKELEFHSRNRNESMFKIIQSLQSLLPYDFAIAVPKNNNNKIQDVIGFLRIGFNEYQTIGFDAFQMITNLKTHELQSYFENVIADKGVMLYNGKDFQSICKVSGMKNAVAKYFDMASNLTLPVPLPGSGQTTFFFTFFSRKAFGFNEEHVHLCERLQYPLVNAIGNLLKDIASAPLLKSDAASAHHPEITDGFNGIIGRSAPLLKVFDYITQVASADTTVLITGESGTGKERIAESIHEMSGRKNGPMIKLNCAALPSNLIESELFGHEKGSFTGATERRVGRFEQANNGTLFLDEIGEMGLDMQSKLLRVLQEKEMERVGGSVSIKVNVRIIAATNRNLEKEVAEGRFRLDLYYRINVFPIQLPPLRDRKEDLILLVRHFIKQYNKRTGKDIKHVSDTALQSLMAYHWPGNIRELENLIERSILLSKSDVIEDIPLPAIKDIKTKLQDEDWYVKTIEENEREHILAVLNKCMGRIRGSGGAAEILGVPPTTLASKMKKLGIKRAFSI</sequence>
<reference evidence="9 10" key="1">
    <citation type="submission" date="2019-09" db="EMBL/GenBank/DDBJ databases">
        <title>Genome sequence and assembly of Taibaiella sp.</title>
        <authorList>
            <person name="Chhetri G."/>
        </authorList>
    </citation>
    <scope>NUCLEOTIDE SEQUENCE [LARGE SCALE GENOMIC DNA]</scope>
    <source>
        <strain evidence="9 10">KVB11</strain>
    </source>
</reference>
<dbReference type="SMART" id="SM00382">
    <property type="entry name" value="AAA"/>
    <property type="match status" value="1"/>
</dbReference>
<keyword evidence="1" id="KW-0547">Nucleotide-binding</keyword>
<name>A0A5M6CEM0_9BACT</name>
<dbReference type="Gene3D" id="1.10.8.60">
    <property type="match status" value="1"/>
</dbReference>
<dbReference type="CDD" id="cd17534">
    <property type="entry name" value="REC_DC-like"/>
    <property type="match status" value="1"/>
</dbReference>
<dbReference type="GO" id="GO:0005524">
    <property type="term" value="F:ATP binding"/>
    <property type="evidence" value="ECO:0007669"/>
    <property type="project" value="UniProtKB-KW"/>
</dbReference>
<dbReference type="EMBL" id="VWSH01000004">
    <property type="protein sequence ID" value="KAA5532342.1"/>
    <property type="molecule type" value="Genomic_DNA"/>
</dbReference>
<protein>
    <submittedName>
        <fullName evidence="9">Response regulator</fullName>
    </submittedName>
</protein>
<dbReference type="PROSITE" id="PS50045">
    <property type="entry name" value="SIGMA54_INTERACT_4"/>
    <property type="match status" value="1"/>
</dbReference>